<dbReference type="CDD" id="cd03707">
    <property type="entry name" value="EFTU_III"/>
    <property type="match status" value="1"/>
</dbReference>
<dbReference type="NCBIfam" id="NF009373">
    <property type="entry name" value="PRK12736.1"/>
    <property type="match status" value="1"/>
</dbReference>
<evidence type="ECO:0000256" key="7">
    <source>
        <dbReference type="ARBA" id="ARBA00023134"/>
    </source>
</evidence>
<dbReference type="PROSITE" id="PS51722">
    <property type="entry name" value="G_TR_2"/>
    <property type="match status" value="1"/>
</dbReference>
<dbReference type="GO" id="GO:0005525">
    <property type="term" value="F:GTP binding"/>
    <property type="evidence" value="ECO:0007669"/>
    <property type="project" value="UniProtKB-UniRule"/>
</dbReference>
<dbReference type="InterPro" id="IPR004160">
    <property type="entry name" value="Transl_elong_EFTu/EF1A_C"/>
</dbReference>
<dbReference type="OrthoDB" id="9804504at2"/>
<evidence type="ECO:0000256" key="2">
    <source>
        <dbReference type="ARBA" id="ARBA00022490"/>
    </source>
</evidence>
<dbReference type="FunFam" id="2.40.30.10:FF:000001">
    <property type="entry name" value="Elongation factor Tu"/>
    <property type="match status" value="1"/>
</dbReference>
<dbReference type="PANTHER" id="PTHR43721">
    <property type="entry name" value="ELONGATION FACTOR TU-RELATED"/>
    <property type="match status" value="1"/>
</dbReference>
<evidence type="ECO:0000256" key="10">
    <source>
        <dbReference type="ARBA" id="ARBA00063778"/>
    </source>
</evidence>
<dbReference type="InterPro" id="IPR009001">
    <property type="entry name" value="Transl_elong_EF1A/Init_IF2_C"/>
</dbReference>
<feature type="binding site" evidence="12">
    <location>
        <begin position="81"/>
        <end position="85"/>
    </location>
    <ligand>
        <name>GTP</name>
        <dbReference type="ChEBI" id="CHEBI:37565"/>
    </ligand>
</feature>
<dbReference type="GO" id="GO:0003924">
    <property type="term" value="F:GTPase activity"/>
    <property type="evidence" value="ECO:0007669"/>
    <property type="project" value="UniProtKB-UniRule"/>
</dbReference>
<dbReference type="Gene3D" id="2.40.30.10">
    <property type="entry name" value="Translation factors"/>
    <property type="match status" value="2"/>
</dbReference>
<evidence type="ECO:0000256" key="8">
    <source>
        <dbReference type="ARBA" id="ARBA00029554"/>
    </source>
</evidence>
<keyword evidence="12" id="KW-0479">Metal-binding</keyword>
<dbReference type="SUPFAM" id="SSF50465">
    <property type="entry name" value="EF-Tu/eEF-1alpha/eIF2-gamma C-terminal domain"/>
    <property type="match status" value="1"/>
</dbReference>
<dbReference type="FunFam" id="3.40.50.300:FF:000003">
    <property type="entry name" value="Elongation factor Tu"/>
    <property type="match status" value="1"/>
</dbReference>
<evidence type="ECO:0000256" key="3">
    <source>
        <dbReference type="ARBA" id="ARBA00022741"/>
    </source>
</evidence>
<keyword evidence="6 12" id="KW-0648">Protein biosynthesis</keyword>
<dbReference type="Proteomes" id="UP000249873">
    <property type="component" value="Chromosome"/>
</dbReference>
<comment type="subunit">
    <text evidence="10">Monomer. Heterotetramer composed of two EF-Ts.EF-Tu dimer complexes.</text>
</comment>
<dbReference type="NCBIfam" id="NF009372">
    <property type="entry name" value="PRK12735.1"/>
    <property type="match status" value="1"/>
</dbReference>
<dbReference type="EMBL" id="CP029480">
    <property type="protein sequence ID" value="AWV99316.1"/>
    <property type="molecule type" value="Genomic_DNA"/>
</dbReference>
<dbReference type="InterPro" id="IPR009000">
    <property type="entry name" value="Transl_B-barrel_sf"/>
</dbReference>
<dbReference type="Gene3D" id="3.40.50.300">
    <property type="entry name" value="P-loop containing nucleotide triphosphate hydrolases"/>
    <property type="match status" value="1"/>
</dbReference>
<comment type="subunit">
    <text evidence="11">(Microbial infection) Upon infection by bacteriophage Qbeta, part of the viral RNA-dependent RNA polymerase complex, the other subunits are the viral replicase catalytic subunit (AC P14647), host ribosomal protein S1 and EF-Ts.</text>
</comment>
<feature type="binding site" evidence="12">
    <location>
        <begin position="19"/>
        <end position="26"/>
    </location>
    <ligand>
        <name>GTP</name>
        <dbReference type="ChEBI" id="CHEBI:37565"/>
    </ligand>
</feature>
<keyword evidence="4 12" id="KW-0251">Elongation factor</keyword>
<dbReference type="RefSeq" id="WP_111372620.1">
    <property type="nucleotide sequence ID" value="NZ_CP029480.1"/>
</dbReference>
<dbReference type="PANTHER" id="PTHR43721:SF22">
    <property type="entry name" value="ELONGATION FACTOR TU, MITOCHONDRIAL"/>
    <property type="match status" value="1"/>
</dbReference>
<dbReference type="InterPro" id="IPR041709">
    <property type="entry name" value="EF-Tu_GTP-bd"/>
</dbReference>
<dbReference type="PROSITE" id="PS00301">
    <property type="entry name" value="G_TR_1"/>
    <property type="match status" value="1"/>
</dbReference>
<proteinExistence type="inferred from homology"/>
<keyword evidence="12" id="KW-0460">Magnesium</keyword>
<organism evidence="14 15">
    <name type="scientific">Arcticibacterium luteifluviistationis</name>
    <dbReference type="NCBI Taxonomy" id="1784714"/>
    <lineage>
        <taxon>Bacteria</taxon>
        <taxon>Pseudomonadati</taxon>
        <taxon>Bacteroidota</taxon>
        <taxon>Cytophagia</taxon>
        <taxon>Cytophagales</taxon>
        <taxon>Leadbetterellaceae</taxon>
        <taxon>Arcticibacterium</taxon>
    </lineage>
</organism>
<dbReference type="KEGG" id="als:DJ013_14545"/>
<feature type="binding site" evidence="12">
    <location>
        <position position="26"/>
    </location>
    <ligand>
        <name>Mg(2+)</name>
        <dbReference type="ChEBI" id="CHEBI:18420"/>
    </ligand>
</feature>
<dbReference type="InterPro" id="IPR005225">
    <property type="entry name" value="Small_GTP-bd"/>
</dbReference>
<keyword evidence="3 12" id="KW-0547">Nucleotide-binding</keyword>
<keyword evidence="7 12" id="KW-0342">GTP-binding</keyword>
<dbReference type="InterPro" id="IPR027417">
    <property type="entry name" value="P-loop_NTPase"/>
</dbReference>
<evidence type="ECO:0000313" key="14">
    <source>
        <dbReference type="EMBL" id="AWV99316.1"/>
    </source>
</evidence>
<protein>
    <recommendedName>
        <fullName evidence="8 12">Elongation factor Tu</fullName>
        <shortName evidence="12">EF-Tu</shortName>
        <ecNumber evidence="12">3.6.5.3</ecNumber>
    </recommendedName>
</protein>
<keyword evidence="5 12" id="KW-0378">Hydrolase</keyword>
<feature type="binding site" evidence="12">
    <location>
        <begin position="136"/>
        <end position="139"/>
    </location>
    <ligand>
        <name>GTP</name>
        <dbReference type="ChEBI" id="CHEBI:37565"/>
    </ligand>
</feature>
<dbReference type="Pfam" id="PF00009">
    <property type="entry name" value="GTP_EFTU"/>
    <property type="match status" value="1"/>
</dbReference>
<comment type="function">
    <text evidence="9">May play an important regulatory role in cell growth and in the bacterial response to nutrient deprivation.</text>
</comment>
<dbReference type="InterPro" id="IPR050055">
    <property type="entry name" value="EF-Tu_GTPase"/>
</dbReference>
<evidence type="ECO:0000313" key="15">
    <source>
        <dbReference type="Proteomes" id="UP000249873"/>
    </source>
</evidence>
<dbReference type="Pfam" id="PF03144">
    <property type="entry name" value="GTP_EFTU_D2"/>
    <property type="match status" value="1"/>
</dbReference>
<dbReference type="EC" id="3.6.5.3" evidence="12"/>
<comment type="subcellular location">
    <subcellularLocation>
        <location evidence="12">Cytoplasm</location>
    </subcellularLocation>
</comment>
<keyword evidence="2 12" id="KW-0963">Cytoplasm</keyword>
<accession>A0A2Z4GDJ7</accession>
<evidence type="ECO:0000256" key="11">
    <source>
        <dbReference type="ARBA" id="ARBA00064283"/>
    </source>
</evidence>
<feature type="domain" description="Tr-type G" evidence="13">
    <location>
        <begin position="10"/>
        <end position="204"/>
    </location>
</feature>
<dbReference type="InterPro" id="IPR004541">
    <property type="entry name" value="Transl_elong_EFTu/EF1A_bac/org"/>
</dbReference>
<dbReference type="GO" id="GO:0000287">
    <property type="term" value="F:magnesium ion binding"/>
    <property type="evidence" value="ECO:0007669"/>
    <property type="project" value="UniProtKB-UniRule"/>
</dbReference>
<dbReference type="SUPFAM" id="SSF50447">
    <property type="entry name" value="Translation proteins"/>
    <property type="match status" value="1"/>
</dbReference>
<dbReference type="NCBIfam" id="NF000766">
    <property type="entry name" value="PRK00049.1"/>
    <property type="match status" value="1"/>
</dbReference>
<comment type="function">
    <text evidence="12">GTP hydrolase that promotes the GTP-dependent binding of aminoacyl-tRNA to the A-site of ribosomes during protein biosynthesis.</text>
</comment>
<name>A0A2Z4GDJ7_9BACT</name>
<evidence type="ECO:0000256" key="1">
    <source>
        <dbReference type="ARBA" id="ARBA00007249"/>
    </source>
</evidence>
<comment type="catalytic activity">
    <reaction evidence="12">
        <text>GTP + H2O = GDP + phosphate + H(+)</text>
        <dbReference type="Rhea" id="RHEA:19669"/>
        <dbReference type="ChEBI" id="CHEBI:15377"/>
        <dbReference type="ChEBI" id="CHEBI:15378"/>
        <dbReference type="ChEBI" id="CHEBI:37565"/>
        <dbReference type="ChEBI" id="CHEBI:43474"/>
        <dbReference type="ChEBI" id="CHEBI:58189"/>
        <dbReference type="EC" id="3.6.5.3"/>
    </reaction>
</comment>
<dbReference type="GO" id="GO:0003746">
    <property type="term" value="F:translation elongation factor activity"/>
    <property type="evidence" value="ECO:0007669"/>
    <property type="project" value="UniProtKB-UniRule"/>
</dbReference>
<dbReference type="AlphaFoldDB" id="A0A2Z4GDJ7"/>
<dbReference type="CDD" id="cd01884">
    <property type="entry name" value="EF_Tu"/>
    <property type="match status" value="1"/>
</dbReference>
<dbReference type="GO" id="GO:0005829">
    <property type="term" value="C:cytosol"/>
    <property type="evidence" value="ECO:0007669"/>
    <property type="project" value="TreeGrafter"/>
</dbReference>
<gene>
    <name evidence="12 14" type="primary">tuf</name>
    <name evidence="14" type="ORF">DJ013_14545</name>
</gene>
<sequence>MAKENFDRSKPHVNIGTIGHVDHGKTTLTAAITTVLAGKGLSALRDFSSIDNAPEEKERGITINTSHVEYATENRHYAHVDCPGHADYVKNMVTGAAQMDGAILVVAATDGPMPQTREHILLARQVGVPQLVVFMNKVDMVDDPELLELVEMEIRELLSFYKFDGDNIPVIQGSALGGLNGEEKWVKTIEELMAAVDSFIPLPARATDKPFLMPVEDVFSITGRGTVATGRIETGVINSGEAVDILGMGAEGLKSTVTGVEMFRKILDRGEAGDNTGLLLRGVEKSQIKRGMVICKPGSVKPHSKFKGEIYVLSKEEGGRHTPFFNKYRPQFYFRTTDVTGEIMLPENVEMVMPGDNVTIEVTLINSIAMDKGLRFAIREGGRTVGAGQVTEIIE</sequence>
<reference evidence="14 15" key="1">
    <citation type="submission" date="2018-05" db="EMBL/GenBank/DDBJ databases">
        <title>Complete genome sequence of Arcticibacterium luteifluviistationis SM1504T, a cytophagaceae bacterium isolated from Arctic surface seawater.</title>
        <authorList>
            <person name="Li Y."/>
            <person name="Qin Q.-L."/>
        </authorList>
    </citation>
    <scope>NUCLEOTIDE SEQUENCE [LARGE SCALE GENOMIC DNA]</scope>
    <source>
        <strain evidence="14 15">SM1504</strain>
    </source>
</reference>
<evidence type="ECO:0000259" key="13">
    <source>
        <dbReference type="PROSITE" id="PS51722"/>
    </source>
</evidence>
<dbReference type="NCBIfam" id="TIGR00231">
    <property type="entry name" value="small_GTP"/>
    <property type="match status" value="1"/>
</dbReference>
<dbReference type="CDD" id="cd03697">
    <property type="entry name" value="EFTU_II"/>
    <property type="match status" value="1"/>
</dbReference>
<evidence type="ECO:0000256" key="12">
    <source>
        <dbReference type="HAMAP-Rule" id="MF_00118"/>
    </source>
</evidence>
<comment type="similarity">
    <text evidence="1 12">Belongs to the TRAFAC class translation factor GTPase superfamily. Classic translation factor GTPase family. EF-Tu/EF-1A subfamily.</text>
</comment>
<dbReference type="Pfam" id="PF03143">
    <property type="entry name" value="GTP_EFTU_D3"/>
    <property type="match status" value="1"/>
</dbReference>
<dbReference type="InterPro" id="IPR004161">
    <property type="entry name" value="EFTu-like_2"/>
</dbReference>
<dbReference type="SUPFAM" id="SSF52540">
    <property type="entry name" value="P-loop containing nucleoside triphosphate hydrolases"/>
    <property type="match status" value="1"/>
</dbReference>
<evidence type="ECO:0000256" key="4">
    <source>
        <dbReference type="ARBA" id="ARBA00022768"/>
    </source>
</evidence>
<evidence type="ECO:0000256" key="9">
    <source>
        <dbReference type="ARBA" id="ARBA00058140"/>
    </source>
</evidence>
<keyword evidence="15" id="KW-1185">Reference proteome</keyword>
<dbReference type="InterPro" id="IPR031157">
    <property type="entry name" value="G_TR_CS"/>
</dbReference>
<evidence type="ECO:0000256" key="5">
    <source>
        <dbReference type="ARBA" id="ARBA00022801"/>
    </source>
</evidence>
<dbReference type="HAMAP" id="MF_00118_B">
    <property type="entry name" value="EF_Tu_B"/>
    <property type="match status" value="1"/>
</dbReference>
<dbReference type="InterPro" id="IPR033720">
    <property type="entry name" value="EFTU_2"/>
</dbReference>
<dbReference type="NCBIfam" id="TIGR00485">
    <property type="entry name" value="EF-Tu"/>
    <property type="match status" value="1"/>
</dbReference>
<dbReference type="InterPro" id="IPR000795">
    <property type="entry name" value="T_Tr_GTP-bd_dom"/>
</dbReference>
<evidence type="ECO:0000256" key="6">
    <source>
        <dbReference type="ARBA" id="ARBA00022917"/>
    </source>
</evidence>
<dbReference type="PRINTS" id="PR00315">
    <property type="entry name" value="ELONGATNFCT"/>
</dbReference>